<protein>
    <submittedName>
        <fullName evidence="14">Cytochrome P450 4C1-like</fullName>
    </submittedName>
</protein>
<organism evidence="13 14">
    <name type="scientific">Diaphorina citri</name>
    <name type="common">Asian citrus psyllid</name>
    <dbReference type="NCBI Taxonomy" id="121845"/>
    <lineage>
        <taxon>Eukaryota</taxon>
        <taxon>Metazoa</taxon>
        <taxon>Ecdysozoa</taxon>
        <taxon>Arthropoda</taxon>
        <taxon>Hexapoda</taxon>
        <taxon>Insecta</taxon>
        <taxon>Pterygota</taxon>
        <taxon>Neoptera</taxon>
        <taxon>Paraneoptera</taxon>
        <taxon>Hemiptera</taxon>
        <taxon>Sternorrhyncha</taxon>
        <taxon>Psylloidea</taxon>
        <taxon>Psyllidae</taxon>
        <taxon>Diaphorininae</taxon>
        <taxon>Diaphorina</taxon>
    </lineage>
</organism>
<evidence type="ECO:0000313" key="13">
    <source>
        <dbReference type="Proteomes" id="UP000079169"/>
    </source>
</evidence>
<comment type="similarity">
    <text evidence="4">Belongs to the cytochrome P450 family.</text>
</comment>
<keyword evidence="5" id="KW-0349">Heme</keyword>
<dbReference type="STRING" id="121845.A0A3Q0J1Z3"/>
<dbReference type="GO" id="GO:0005506">
    <property type="term" value="F:iron ion binding"/>
    <property type="evidence" value="ECO:0007669"/>
    <property type="project" value="InterPro"/>
</dbReference>
<dbReference type="GO" id="GO:0005789">
    <property type="term" value="C:endoplasmic reticulum membrane"/>
    <property type="evidence" value="ECO:0007669"/>
    <property type="project" value="UniProtKB-SubCell"/>
</dbReference>
<evidence type="ECO:0000256" key="10">
    <source>
        <dbReference type="ARBA" id="ARBA00023004"/>
    </source>
</evidence>
<dbReference type="RefSeq" id="XP_026682507.1">
    <property type="nucleotide sequence ID" value="XM_026826706.1"/>
</dbReference>
<dbReference type="GeneID" id="103513713"/>
<dbReference type="PaxDb" id="121845-A0A3Q0J1Z3"/>
<dbReference type="SUPFAM" id="SSF48264">
    <property type="entry name" value="Cytochrome P450"/>
    <property type="match status" value="2"/>
</dbReference>
<dbReference type="Gene3D" id="1.10.630.10">
    <property type="entry name" value="Cytochrome P450"/>
    <property type="match status" value="2"/>
</dbReference>
<dbReference type="KEGG" id="dci:103513713"/>
<dbReference type="PANTHER" id="PTHR24291:SF189">
    <property type="entry name" value="CYTOCHROME P450 4C3-RELATED"/>
    <property type="match status" value="1"/>
</dbReference>
<dbReference type="AlphaFoldDB" id="A0A3Q0J1Z3"/>
<dbReference type="PANTHER" id="PTHR24291">
    <property type="entry name" value="CYTOCHROME P450 FAMILY 4"/>
    <property type="match status" value="1"/>
</dbReference>
<evidence type="ECO:0000256" key="9">
    <source>
        <dbReference type="ARBA" id="ARBA00023002"/>
    </source>
</evidence>
<dbReference type="InterPro" id="IPR001128">
    <property type="entry name" value="Cyt_P450"/>
</dbReference>
<evidence type="ECO:0000256" key="3">
    <source>
        <dbReference type="ARBA" id="ARBA00004406"/>
    </source>
</evidence>
<accession>A0A3Q0J1Z3</accession>
<evidence type="ECO:0000256" key="11">
    <source>
        <dbReference type="ARBA" id="ARBA00023033"/>
    </source>
</evidence>
<keyword evidence="8" id="KW-0492">Microsome</keyword>
<comment type="subcellular location">
    <subcellularLocation>
        <location evidence="3">Endoplasmic reticulum membrane</location>
        <topology evidence="3">Peripheral membrane protein</topology>
    </subcellularLocation>
    <subcellularLocation>
        <location evidence="2">Microsome membrane</location>
        <topology evidence="2">Peripheral membrane protein</topology>
    </subcellularLocation>
</comment>
<dbReference type="GO" id="GO:0020037">
    <property type="term" value="F:heme binding"/>
    <property type="evidence" value="ECO:0007669"/>
    <property type="project" value="InterPro"/>
</dbReference>
<evidence type="ECO:0000256" key="8">
    <source>
        <dbReference type="ARBA" id="ARBA00022848"/>
    </source>
</evidence>
<evidence type="ECO:0000256" key="6">
    <source>
        <dbReference type="ARBA" id="ARBA00022723"/>
    </source>
</evidence>
<name>A0A3Q0J1Z3_DIACI</name>
<evidence type="ECO:0000256" key="1">
    <source>
        <dbReference type="ARBA" id="ARBA00001971"/>
    </source>
</evidence>
<evidence type="ECO:0000256" key="4">
    <source>
        <dbReference type="ARBA" id="ARBA00010617"/>
    </source>
</evidence>
<keyword evidence="13" id="KW-1185">Reference proteome</keyword>
<dbReference type="GO" id="GO:0004497">
    <property type="term" value="F:monooxygenase activity"/>
    <property type="evidence" value="ECO:0007669"/>
    <property type="project" value="UniProtKB-KW"/>
</dbReference>
<keyword evidence="11" id="KW-0503">Monooxygenase</keyword>
<evidence type="ECO:0000256" key="12">
    <source>
        <dbReference type="ARBA" id="ARBA00023136"/>
    </source>
</evidence>
<keyword evidence="6" id="KW-0479">Metal-binding</keyword>
<dbReference type="GO" id="GO:0016705">
    <property type="term" value="F:oxidoreductase activity, acting on paired donors, with incorporation or reduction of molecular oxygen"/>
    <property type="evidence" value="ECO:0007669"/>
    <property type="project" value="InterPro"/>
</dbReference>
<dbReference type="Proteomes" id="UP000079169">
    <property type="component" value="Unplaced"/>
</dbReference>
<proteinExistence type="inferred from homology"/>
<evidence type="ECO:0000256" key="7">
    <source>
        <dbReference type="ARBA" id="ARBA00022824"/>
    </source>
</evidence>
<reference evidence="14" key="1">
    <citation type="submission" date="2025-08" db="UniProtKB">
        <authorList>
            <consortium name="RefSeq"/>
        </authorList>
    </citation>
    <scope>IDENTIFICATION</scope>
</reference>
<keyword evidence="12" id="KW-0472">Membrane</keyword>
<dbReference type="Pfam" id="PF00067">
    <property type="entry name" value="p450"/>
    <property type="match status" value="1"/>
</dbReference>
<keyword evidence="7" id="KW-0256">Endoplasmic reticulum</keyword>
<sequence>MYLPRWAKHRKIIGTSFQFSPLKSYIRIFHEEAAMLVDKMAALADSGEAFESNRRFYYLGFKLPGPPAWPLFGNCLSFAGSMDHVTQIIIKIWSHYKELCVVRLWVGPILVVSLQDPDTIDKILLNVLHKAPCYNFISGSSGQGLLHHMYLPRWAKHRKIIGTSFRFSPLKSYIRIFHEEAAMLADKMAALADSGEAFESNRLVGLAALAALMRSMFGVDFEIQQNHYSQHPYLEAVESSFQIFLMRVFKPWLTFDPFYTMSGCKARVRKNRAIQKEFIESVIASVKRKILEEKRTFNAEHNERNLAPFVERVLRARMDTQIAIMETQKSTNFNNENTKLNNNNNNNNNTLQGLSTRHQIFVQLPLKSNITDSC</sequence>
<dbReference type="InterPro" id="IPR036396">
    <property type="entry name" value="Cyt_P450_sf"/>
</dbReference>
<gene>
    <name evidence="14" type="primary">LOC103513713</name>
</gene>
<comment type="cofactor">
    <cofactor evidence="1">
        <name>heme</name>
        <dbReference type="ChEBI" id="CHEBI:30413"/>
    </cofactor>
</comment>
<evidence type="ECO:0000256" key="2">
    <source>
        <dbReference type="ARBA" id="ARBA00004174"/>
    </source>
</evidence>
<evidence type="ECO:0000256" key="5">
    <source>
        <dbReference type="ARBA" id="ARBA00022617"/>
    </source>
</evidence>
<keyword evidence="9" id="KW-0560">Oxidoreductase</keyword>
<dbReference type="InterPro" id="IPR050196">
    <property type="entry name" value="Cytochrome_P450_Monoox"/>
</dbReference>
<evidence type="ECO:0000313" key="14">
    <source>
        <dbReference type="RefSeq" id="XP_026682507.1"/>
    </source>
</evidence>
<keyword evidence="10" id="KW-0408">Iron</keyword>